<dbReference type="Proteomes" id="UP001157418">
    <property type="component" value="Unassembled WGS sequence"/>
</dbReference>
<name>A0AAU9M8M3_9ASTR</name>
<organism evidence="1 2">
    <name type="scientific">Lactuca virosa</name>
    <dbReference type="NCBI Taxonomy" id="75947"/>
    <lineage>
        <taxon>Eukaryota</taxon>
        <taxon>Viridiplantae</taxon>
        <taxon>Streptophyta</taxon>
        <taxon>Embryophyta</taxon>
        <taxon>Tracheophyta</taxon>
        <taxon>Spermatophyta</taxon>
        <taxon>Magnoliopsida</taxon>
        <taxon>eudicotyledons</taxon>
        <taxon>Gunneridae</taxon>
        <taxon>Pentapetalae</taxon>
        <taxon>asterids</taxon>
        <taxon>campanulids</taxon>
        <taxon>Asterales</taxon>
        <taxon>Asteraceae</taxon>
        <taxon>Cichorioideae</taxon>
        <taxon>Cichorieae</taxon>
        <taxon>Lactucinae</taxon>
        <taxon>Lactuca</taxon>
    </lineage>
</organism>
<protein>
    <submittedName>
        <fullName evidence="1">Uncharacterized protein</fullName>
    </submittedName>
</protein>
<evidence type="ECO:0000313" key="1">
    <source>
        <dbReference type="EMBL" id="CAH1422555.1"/>
    </source>
</evidence>
<accession>A0AAU9M8M3</accession>
<sequence length="309" mass="32348">MTEIEPKGTPVKRVLTNVKSNMSVNLSLEQLKEIEAMLLLCSSNVVSSKAKGNNETTWEWKTPLNEDIGREGMTMQSVSRGLEVAVGNLQVYFNELENNCYLDLILHIRKENCQPWQSVQKSYLSTNPRQFYLQRSEMASQKTMTDAQAALGQQQLHRDAATNQQSAQNAGIVEQTGDSVKRMTQGAADIAGGAASGVLGLAQGAAMGAANVAEGAAGAVKNTFGNNPGSQNTTSQQHCQNAGIVDQTNDSVKRIANGATGVVGGATSGVLGLAQGVAMGAANVAEGAAGAVKNTFGNNSSSQDCNAKP</sequence>
<dbReference type="PANTHER" id="PTHR34191">
    <property type="entry name" value="LATE EMBRYOGENESIS ABUNDANT PROTEIN (LEA) FAMILY PROTEIN"/>
    <property type="match status" value="1"/>
</dbReference>
<dbReference type="AlphaFoldDB" id="A0AAU9M8M3"/>
<gene>
    <name evidence="1" type="ORF">LVIROSA_LOCUS9879</name>
</gene>
<evidence type="ECO:0000313" key="2">
    <source>
        <dbReference type="Proteomes" id="UP001157418"/>
    </source>
</evidence>
<dbReference type="EMBL" id="CAKMRJ010001112">
    <property type="protein sequence ID" value="CAH1422555.1"/>
    <property type="molecule type" value="Genomic_DNA"/>
</dbReference>
<dbReference type="InterPro" id="IPR039624">
    <property type="entry name" value="LEA1/2/D7/KIN2"/>
</dbReference>
<reference evidence="1 2" key="1">
    <citation type="submission" date="2022-01" db="EMBL/GenBank/DDBJ databases">
        <authorList>
            <person name="Xiong W."/>
            <person name="Schranz E."/>
        </authorList>
    </citation>
    <scope>NUCLEOTIDE SEQUENCE [LARGE SCALE GENOMIC DNA]</scope>
</reference>
<proteinExistence type="predicted"/>
<dbReference type="PANTHER" id="PTHR34191:SF9">
    <property type="entry name" value="F6D8.10"/>
    <property type="match status" value="1"/>
</dbReference>
<keyword evidence="2" id="KW-1185">Reference proteome</keyword>
<comment type="caution">
    <text evidence="1">The sequence shown here is derived from an EMBL/GenBank/DDBJ whole genome shotgun (WGS) entry which is preliminary data.</text>
</comment>